<dbReference type="PANTHER" id="PTHR43335:SF8">
    <property type="entry name" value="ABC TRANSPORTER, ATP-BINDING PROTEIN"/>
    <property type="match status" value="1"/>
</dbReference>
<keyword evidence="4 6" id="KW-0067">ATP-binding</keyword>
<evidence type="ECO:0000259" key="5">
    <source>
        <dbReference type="PROSITE" id="PS50893"/>
    </source>
</evidence>
<evidence type="ECO:0000313" key="6">
    <source>
        <dbReference type="EMBL" id="MST67401.1"/>
    </source>
</evidence>
<dbReference type="Pfam" id="PF00005">
    <property type="entry name" value="ABC_tran"/>
    <property type="match status" value="1"/>
</dbReference>
<dbReference type="InterPro" id="IPR003593">
    <property type="entry name" value="AAA+_ATPase"/>
</dbReference>
<dbReference type="Gene3D" id="3.40.50.300">
    <property type="entry name" value="P-loop containing nucleotide triphosphate hydrolases"/>
    <property type="match status" value="1"/>
</dbReference>
<dbReference type="InterPro" id="IPR027417">
    <property type="entry name" value="P-loop_NTPase"/>
</dbReference>
<comment type="caution">
    <text evidence="6">The sequence shown here is derived from an EMBL/GenBank/DDBJ whole genome shotgun (WGS) entry which is preliminary data.</text>
</comment>
<dbReference type="PROSITE" id="PS50893">
    <property type="entry name" value="ABC_TRANSPORTER_2"/>
    <property type="match status" value="1"/>
</dbReference>
<evidence type="ECO:0000256" key="1">
    <source>
        <dbReference type="ARBA" id="ARBA00005417"/>
    </source>
</evidence>
<dbReference type="InterPro" id="IPR003439">
    <property type="entry name" value="ABC_transporter-like_ATP-bd"/>
</dbReference>
<reference evidence="6 7" key="1">
    <citation type="submission" date="2019-08" db="EMBL/GenBank/DDBJ databases">
        <title>In-depth cultivation of the pig gut microbiome towards novel bacterial diversity and tailored functional studies.</title>
        <authorList>
            <person name="Wylensek D."/>
            <person name="Hitch T.C.A."/>
            <person name="Clavel T."/>
        </authorList>
    </citation>
    <scope>NUCLEOTIDE SEQUENCE [LARGE SCALE GENOMIC DNA]</scope>
    <source>
        <strain evidence="6 7">BSM-380-WT-5A</strain>
    </source>
</reference>
<feature type="domain" description="ABC transporter" evidence="5">
    <location>
        <begin position="9"/>
        <end position="236"/>
    </location>
</feature>
<evidence type="ECO:0000256" key="4">
    <source>
        <dbReference type="ARBA" id="ARBA00022840"/>
    </source>
</evidence>
<dbReference type="InterPro" id="IPR017871">
    <property type="entry name" value="ABC_transporter-like_CS"/>
</dbReference>
<proteinExistence type="inferred from homology"/>
<dbReference type="SUPFAM" id="SSF52540">
    <property type="entry name" value="P-loop containing nucleoside triphosphate hydrolases"/>
    <property type="match status" value="1"/>
</dbReference>
<gene>
    <name evidence="6" type="ORF">FYJ57_11900</name>
</gene>
<dbReference type="AlphaFoldDB" id="A0A7X2TLI8"/>
<keyword evidence="7" id="KW-1185">Reference proteome</keyword>
<evidence type="ECO:0000256" key="3">
    <source>
        <dbReference type="ARBA" id="ARBA00022741"/>
    </source>
</evidence>
<dbReference type="SMART" id="SM00382">
    <property type="entry name" value="AAA"/>
    <property type="match status" value="1"/>
</dbReference>
<dbReference type="CDD" id="cd03268">
    <property type="entry name" value="ABC_BcrA_bacitracin_resist"/>
    <property type="match status" value="1"/>
</dbReference>
<accession>A0A7X2TLI8</accession>
<organism evidence="6 7">
    <name type="scientific">Oliverpabstia intestinalis</name>
    <dbReference type="NCBI Taxonomy" id="2606633"/>
    <lineage>
        <taxon>Bacteria</taxon>
        <taxon>Bacillati</taxon>
        <taxon>Bacillota</taxon>
        <taxon>Clostridia</taxon>
        <taxon>Lachnospirales</taxon>
        <taxon>Lachnospiraceae</taxon>
        <taxon>Oliverpabstia</taxon>
    </lineage>
</organism>
<keyword evidence="3" id="KW-0547">Nucleotide-binding</keyword>
<dbReference type="PANTHER" id="PTHR43335">
    <property type="entry name" value="ABC TRANSPORTER, ATP-BINDING PROTEIN"/>
    <property type="match status" value="1"/>
</dbReference>
<protein>
    <submittedName>
        <fullName evidence="6">ABC transporter ATP-binding protein</fullName>
    </submittedName>
</protein>
<sequence length="308" mass="34060">MKKLSEMLLETRGLTKQYGHHKAVDSVSMHIKKGAIYGFIGRNGAGKTTCLKMISGLSKPTSGEIEIFGYKGKDLQKVRSRVGCLIEAPGLYGNMTAYENLNIKCKLLGIKKADYVEEILKTVGLEQVGRKKTKHFSLGMKQRLGIGLALVGEPDLLVLDEPINGLDPQGIAEVRDTIQRLQKERNMTICISSHILEELSKIATDYGIIHNGSLLQELTRDELMRKCSERMELTLDDPKRAIPVLDAMGFTSYQVTDKEHIHIFERLSESASLNMELAKAGIPVKGISITSEELEAYFLNLTGGASHA</sequence>
<dbReference type="GO" id="GO:0005524">
    <property type="term" value="F:ATP binding"/>
    <property type="evidence" value="ECO:0007669"/>
    <property type="project" value="UniProtKB-KW"/>
</dbReference>
<comment type="similarity">
    <text evidence="1">Belongs to the ABC transporter superfamily.</text>
</comment>
<dbReference type="EMBL" id="VUMS01000024">
    <property type="protein sequence ID" value="MST67401.1"/>
    <property type="molecule type" value="Genomic_DNA"/>
</dbReference>
<evidence type="ECO:0000313" key="7">
    <source>
        <dbReference type="Proteomes" id="UP000440513"/>
    </source>
</evidence>
<dbReference type="GO" id="GO:0016887">
    <property type="term" value="F:ATP hydrolysis activity"/>
    <property type="evidence" value="ECO:0007669"/>
    <property type="project" value="InterPro"/>
</dbReference>
<name>A0A7X2TLI8_9FIRM</name>
<evidence type="ECO:0000256" key="2">
    <source>
        <dbReference type="ARBA" id="ARBA00022448"/>
    </source>
</evidence>
<dbReference type="RefSeq" id="WP_154432798.1">
    <property type="nucleotide sequence ID" value="NZ_JBQHQP010000006.1"/>
</dbReference>
<dbReference type="Proteomes" id="UP000440513">
    <property type="component" value="Unassembled WGS sequence"/>
</dbReference>
<keyword evidence="2" id="KW-0813">Transport</keyword>
<dbReference type="PROSITE" id="PS00211">
    <property type="entry name" value="ABC_TRANSPORTER_1"/>
    <property type="match status" value="1"/>
</dbReference>